<dbReference type="RefSeq" id="WP_148104480.1">
    <property type="nucleotide sequence ID" value="NZ_RYDJ01000268.1"/>
</dbReference>
<keyword evidence="3" id="KW-1185">Reference proteome</keyword>
<feature type="non-terminal residue" evidence="2">
    <location>
        <position position="352"/>
    </location>
</feature>
<dbReference type="EMBL" id="RYDJ01000268">
    <property type="protein sequence ID" value="RTY94470.1"/>
    <property type="molecule type" value="Genomic_DNA"/>
</dbReference>
<gene>
    <name evidence="2" type="ORF">EKL98_17205</name>
</gene>
<name>A0A3S0M2H0_9FLAO</name>
<evidence type="ECO:0000313" key="3">
    <source>
        <dbReference type="Proteomes" id="UP000280825"/>
    </source>
</evidence>
<accession>A0A3S0M2H0</accession>
<sequence>VKEGSYIIVPVLENPSYYSISPASTSVTFPSEASPFQAPFCITPNGNHTDLEITILSLENARSNFDSTYKIVYKNKGTVTQSGVVNLTFDADASNLVTANPSVSLQNTSNLNWNFTNILPQETRTILVTFKVKPSVDKGYLLNFNVAITYTTDETPNDNSANLSQVVVNSLNSNDKICLDGNTISPTKVGDYLHYMIRFENSGSTNVQNIALKDLIDPTKFDITTLEPLNGSHVFTTKISDNTTVEFIFQNINLPFDAGNNAGYVAFKIKTLPALVNGDEITNSASIYFDYYQPVATNIAATSVRALQIQEHDLANFFTIYPNPVRNILTIVDEYKTEISSITIYTTLGQLV</sequence>
<dbReference type="Proteomes" id="UP000280825">
    <property type="component" value="Unassembled WGS sequence"/>
</dbReference>
<organism evidence="2 3">
    <name type="scientific">Flavobacterium bomense</name>
    <dbReference type="NCBI Taxonomy" id="2497483"/>
    <lineage>
        <taxon>Bacteria</taxon>
        <taxon>Pseudomonadati</taxon>
        <taxon>Bacteroidota</taxon>
        <taxon>Flavobacteriia</taxon>
        <taxon>Flavobacteriales</taxon>
        <taxon>Flavobacteriaceae</taxon>
        <taxon>Flavobacterium</taxon>
    </lineage>
</organism>
<proteinExistence type="predicted"/>
<evidence type="ECO:0000259" key="1">
    <source>
        <dbReference type="Pfam" id="PF24595"/>
    </source>
</evidence>
<dbReference type="AlphaFoldDB" id="A0A3S0M2H0"/>
<reference evidence="2 3" key="1">
    <citation type="submission" date="2018-12" db="EMBL/GenBank/DDBJ databases">
        <title>Flavobacterium sp. nov., isolated from glacier ice.</title>
        <authorList>
            <person name="Liu Q."/>
            <person name="Xin Y.-H."/>
        </authorList>
    </citation>
    <scope>NUCLEOTIDE SEQUENCE [LARGE SCALE GENOMIC DNA]</scope>
    <source>
        <strain evidence="2 3">RB1N8</strain>
    </source>
</reference>
<comment type="caution">
    <text evidence="2">The sequence shown here is derived from an EMBL/GenBank/DDBJ whole genome shotgun (WGS) entry which is preliminary data.</text>
</comment>
<feature type="domain" description="DUF7619" evidence="1">
    <location>
        <begin position="173"/>
        <end position="302"/>
    </location>
</feature>
<evidence type="ECO:0000313" key="2">
    <source>
        <dbReference type="EMBL" id="RTY94470.1"/>
    </source>
</evidence>
<dbReference type="Pfam" id="PF24595">
    <property type="entry name" value="DUF7619"/>
    <property type="match status" value="1"/>
</dbReference>
<dbReference type="InterPro" id="IPR055353">
    <property type="entry name" value="DUF7619"/>
</dbReference>
<protein>
    <submittedName>
        <fullName evidence="2">T9SS type A sorting domain-containing protein</fullName>
    </submittedName>
</protein>
<feature type="non-terminal residue" evidence="2">
    <location>
        <position position="1"/>
    </location>
</feature>